<accession>A0A5D2W7D7</accession>
<reference evidence="1 2" key="1">
    <citation type="submission" date="2019-07" db="EMBL/GenBank/DDBJ databases">
        <title>WGS assembly of Gossypium mustelinum.</title>
        <authorList>
            <person name="Chen Z.J."/>
            <person name="Sreedasyam A."/>
            <person name="Ando A."/>
            <person name="Song Q."/>
            <person name="De L."/>
            <person name="Hulse-Kemp A."/>
            <person name="Ding M."/>
            <person name="Ye W."/>
            <person name="Kirkbride R."/>
            <person name="Jenkins J."/>
            <person name="Plott C."/>
            <person name="Lovell J."/>
            <person name="Lin Y.-M."/>
            <person name="Vaughn R."/>
            <person name="Liu B."/>
            <person name="Li W."/>
            <person name="Simpson S."/>
            <person name="Scheffler B."/>
            <person name="Saski C."/>
            <person name="Grover C."/>
            <person name="Hu G."/>
            <person name="Conover J."/>
            <person name="Carlson J."/>
            <person name="Shu S."/>
            <person name="Boston L."/>
            <person name="Williams M."/>
            <person name="Peterson D."/>
            <person name="Mcgee K."/>
            <person name="Jones D."/>
            <person name="Wendel J."/>
            <person name="Stelly D."/>
            <person name="Grimwood J."/>
            <person name="Schmutz J."/>
        </authorList>
    </citation>
    <scope>NUCLEOTIDE SEQUENCE [LARGE SCALE GENOMIC DNA]</scope>
    <source>
        <strain evidence="1">1408120.09</strain>
    </source>
</reference>
<organism evidence="1 2">
    <name type="scientific">Gossypium mustelinum</name>
    <name type="common">Cotton</name>
    <name type="synonym">Gossypium caicoense</name>
    <dbReference type="NCBI Taxonomy" id="34275"/>
    <lineage>
        <taxon>Eukaryota</taxon>
        <taxon>Viridiplantae</taxon>
        <taxon>Streptophyta</taxon>
        <taxon>Embryophyta</taxon>
        <taxon>Tracheophyta</taxon>
        <taxon>Spermatophyta</taxon>
        <taxon>Magnoliopsida</taxon>
        <taxon>eudicotyledons</taxon>
        <taxon>Gunneridae</taxon>
        <taxon>Pentapetalae</taxon>
        <taxon>rosids</taxon>
        <taxon>malvids</taxon>
        <taxon>Malvales</taxon>
        <taxon>Malvaceae</taxon>
        <taxon>Malvoideae</taxon>
        <taxon>Gossypium</taxon>
    </lineage>
</organism>
<dbReference type="Proteomes" id="UP000323597">
    <property type="component" value="Chromosome D01"/>
</dbReference>
<dbReference type="AlphaFoldDB" id="A0A5D2W7D7"/>
<keyword evidence="2" id="KW-1185">Reference proteome</keyword>
<sequence>MIQYSITQMYSTQCFKSATRETIRENITAIPETAGEKAAPVSIDGAGAIALSLADAVVVSESTTATNMIIMPLEKQSSAISKN</sequence>
<proteinExistence type="predicted"/>
<name>A0A5D2W7D7_GOSMU</name>
<dbReference type="EMBL" id="CM017649">
    <property type="protein sequence ID" value="TYI97587.1"/>
    <property type="molecule type" value="Genomic_DNA"/>
</dbReference>
<gene>
    <name evidence="1" type="ORF">E1A91_D01G152800v1</name>
</gene>
<evidence type="ECO:0000313" key="1">
    <source>
        <dbReference type="EMBL" id="TYI97587.1"/>
    </source>
</evidence>
<evidence type="ECO:0000313" key="2">
    <source>
        <dbReference type="Proteomes" id="UP000323597"/>
    </source>
</evidence>
<protein>
    <submittedName>
        <fullName evidence="1">Uncharacterized protein</fullName>
    </submittedName>
</protein>